<dbReference type="OrthoDB" id="8455288at2"/>
<dbReference type="AlphaFoldDB" id="A0A432VWU4"/>
<evidence type="ECO:0000313" key="1">
    <source>
        <dbReference type="EMBL" id="RUO20931.1"/>
    </source>
</evidence>
<dbReference type="Proteomes" id="UP000288395">
    <property type="component" value="Unassembled WGS sequence"/>
</dbReference>
<protein>
    <submittedName>
        <fullName evidence="1">Transcriptional regulator</fullName>
    </submittedName>
</protein>
<organism evidence="1 2">
    <name type="scientific">Aliidiomarina iranensis</name>
    <dbReference type="NCBI Taxonomy" id="1434071"/>
    <lineage>
        <taxon>Bacteria</taxon>
        <taxon>Pseudomonadati</taxon>
        <taxon>Pseudomonadota</taxon>
        <taxon>Gammaproteobacteria</taxon>
        <taxon>Alteromonadales</taxon>
        <taxon>Idiomarinaceae</taxon>
        <taxon>Aliidiomarina</taxon>
    </lineage>
</organism>
<dbReference type="EMBL" id="PIPJ01000004">
    <property type="protein sequence ID" value="RUO20931.1"/>
    <property type="molecule type" value="Genomic_DNA"/>
</dbReference>
<reference evidence="2" key="1">
    <citation type="journal article" date="2018" name="Front. Microbiol.">
        <title>Genome-Based Analysis Reveals the Taxonomy and Diversity of the Family Idiomarinaceae.</title>
        <authorList>
            <person name="Liu Y."/>
            <person name="Lai Q."/>
            <person name="Shao Z."/>
        </authorList>
    </citation>
    <scope>NUCLEOTIDE SEQUENCE [LARGE SCALE GENOMIC DNA]</scope>
    <source>
        <strain evidence="2">GBPy7</strain>
    </source>
</reference>
<dbReference type="RefSeq" id="WP_126767191.1">
    <property type="nucleotide sequence ID" value="NZ_PIPJ01000004.1"/>
</dbReference>
<gene>
    <name evidence="1" type="ORF">CWE08_07470</name>
</gene>
<comment type="caution">
    <text evidence="1">The sequence shown here is derived from an EMBL/GenBank/DDBJ whole genome shotgun (WGS) entry which is preliminary data.</text>
</comment>
<proteinExistence type="predicted"/>
<evidence type="ECO:0000313" key="2">
    <source>
        <dbReference type="Proteomes" id="UP000288395"/>
    </source>
</evidence>
<dbReference type="Pfam" id="PF05930">
    <property type="entry name" value="Phage_AlpA"/>
    <property type="match status" value="1"/>
</dbReference>
<name>A0A432VWU4_9GAMM</name>
<keyword evidence="2" id="KW-1185">Reference proteome</keyword>
<sequence length="85" mass="9943">MTKLPTPDRVRQALLEAYGETERLVREQERKRITTLSRSRTTQLEREGIHPKRRILGNNSVAWLLSDLLLFINQRNPGLEGFNDE</sequence>
<dbReference type="InterPro" id="IPR010260">
    <property type="entry name" value="AlpA"/>
</dbReference>
<accession>A0A432VWU4</accession>